<feature type="transmembrane region" description="Helical" evidence="1">
    <location>
        <begin position="21"/>
        <end position="39"/>
    </location>
</feature>
<accession>A0A1Y5Q4A6</accession>
<dbReference type="Pfam" id="PF07963">
    <property type="entry name" value="N_methyl"/>
    <property type="match status" value="1"/>
</dbReference>
<dbReference type="EMBL" id="FLTS01000001">
    <property type="protein sequence ID" value="SBV37071.1"/>
    <property type="molecule type" value="Genomic_DNA"/>
</dbReference>
<dbReference type="AlphaFoldDB" id="A0A1Y5Q4A6"/>
<organism evidence="2">
    <name type="scientific">uncultured Stenotrophomonas sp</name>
    <dbReference type="NCBI Taxonomy" id="165438"/>
    <lineage>
        <taxon>Bacteria</taxon>
        <taxon>Pseudomonadati</taxon>
        <taxon>Pseudomonadota</taxon>
        <taxon>Gammaproteobacteria</taxon>
        <taxon>Lysobacterales</taxon>
        <taxon>Lysobacteraceae</taxon>
        <taxon>Stenotrophomonas</taxon>
        <taxon>environmental samples</taxon>
    </lineage>
</organism>
<dbReference type="SUPFAM" id="SSF54523">
    <property type="entry name" value="Pili subunits"/>
    <property type="match status" value="1"/>
</dbReference>
<dbReference type="PROSITE" id="PS00409">
    <property type="entry name" value="PROKAR_NTER_METHYL"/>
    <property type="match status" value="1"/>
</dbReference>
<evidence type="ECO:0000313" key="2">
    <source>
        <dbReference type="EMBL" id="SBV37071.1"/>
    </source>
</evidence>
<keyword evidence="1" id="KW-0812">Transmembrane</keyword>
<evidence type="ECO:0008006" key="3">
    <source>
        <dbReference type="Google" id="ProtNLM"/>
    </source>
</evidence>
<reference evidence="2" key="1">
    <citation type="submission" date="2016-03" db="EMBL/GenBank/DDBJ databases">
        <authorList>
            <person name="Ploux O."/>
        </authorList>
    </citation>
    <scope>NUCLEOTIDE SEQUENCE</scope>
    <source>
        <strain evidence="2">UC10</strain>
    </source>
</reference>
<dbReference type="InterPro" id="IPR045584">
    <property type="entry name" value="Pilin-like"/>
</dbReference>
<evidence type="ECO:0000256" key="1">
    <source>
        <dbReference type="SAM" id="Phobius"/>
    </source>
</evidence>
<name>A0A1Y5Q4A6_9GAMM</name>
<keyword evidence="1" id="KW-1133">Transmembrane helix</keyword>
<dbReference type="NCBIfam" id="TIGR02532">
    <property type="entry name" value="IV_pilin_GFxxxE"/>
    <property type="match status" value="1"/>
</dbReference>
<dbReference type="InterPro" id="IPR012902">
    <property type="entry name" value="N_methyl_site"/>
</dbReference>
<sequence length="140" mass="15070">MWASCRKASNAPTGALRGFSLLELLVVLALISFMTALVAPRLQNTVEAIARSGERAAAVRQLERLPLLARRDGVALDVAKGQELAVPGLEFPEGWSARAIDELHVAANGYCNPAMLEVTTPTNSERWMLGMPDCRVSDAP</sequence>
<gene>
    <name evidence="2" type="ORF">STPYR_12001</name>
</gene>
<protein>
    <recommendedName>
        <fullName evidence="3">Prepilin-type N-terminal cleavage/methylation domain-containing protein</fullName>
    </recommendedName>
</protein>
<proteinExistence type="predicted"/>
<keyword evidence="1" id="KW-0472">Membrane</keyword>